<sequence length="142" mass="15540">MFLVSACLLGINCKYNGGNNKNKKVIEFLKNKKFIMVCPEELAGLGTPRISCELIQKENGDIEIINKEGKNLTKKFLNGANEVLKIAKSNNVKKAILKAKSPSCGNGLIYDGSFTSTLVVGDGITTKLLKENNIEVFTEDEI</sequence>
<evidence type="ECO:0000313" key="1">
    <source>
        <dbReference type="EMBL" id="CUN52825.1"/>
    </source>
</evidence>
<protein>
    <submittedName>
        <fullName evidence="1">Uncharacterized conserved protein</fullName>
    </submittedName>
</protein>
<dbReference type="PANTHER" id="PTHR30087">
    <property type="entry name" value="INNER MEMBRANE PROTEIN"/>
    <property type="match status" value="1"/>
</dbReference>
<evidence type="ECO:0000313" key="2">
    <source>
        <dbReference type="Proteomes" id="UP000095488"/>
    </source>
</evidence>
<keyword evidence="2" id="KW-1185">Reference proteome</keyword>
<gene>
    <name evidence="1" type="ORF">ERS852473_00436</name>
</gene>
<dbReference type="EMBL" id="CYZR01000001">
    <property type="protein sequence ID" value="CUN52825.1"/>
    <property type="molecule type" value="Genomic_DNA"/>
</dbReference>
<dbReference type="InterPro" id="IPR007553">
    <property type="entry name" value="2-thiour_desulf"/>
</dbReference>
<name>A0ABM9UMK5_SARVE</name>
<reference evidence="1 2" key="1">
    <citation type="submission" date="2015-09" db="EMBL/GenBank/DDBJ databases">
        <authorList>
            <consortium name="Pathogen Informatics"/>
        </authorList>
    </citation>
    <scope>NUCLEOTIDE SEQUENCE [LARGE SCALE GENOMIC DNA]</scope>
    <source>
        <strain evidence="1 2">2789STDY5834858</strain>
    </source>
</reference>
<dbReference type="Pfam" id="PF04463">
    <property type="entry name" value="2-thiour_desulf"/>
    <property type="match status" value="1"/>
</dbReference>
<organism evidence="1 2">
    <name type="scientific">Sarcina ventriculi</name>
    <name type="common">Clostridium ventriculi</name>
    <dbReference type="NCBI Taxonomy" id="1267"/>
    <lineage>
        <taxon>Bacteria</taxon>
        <taxon>Bacillati</taxon>
        <taxon>Bacillota</taxon>
        <taxon>Clostridia</taxon>
        <taxon>Eubacteriales</taxon>
        <taxon>Clostridiaceae</taxon>
        <taxon>Sarcina</taxon>
    </lineage>
</organism>
<comment type="caution">
    <text evidence="1">The sequence shown here is derived from an EMBL/GenBank/DDBJ whole genome shotgun (WGS) entry which is preliminary data.</text>
</comment>
<dbReference type="RefSeq" id="WP_055257318.1">
    <property type="nucleotide sequence ID" value="NZ_CABIXL010000001.1"/>
</dbReference>
<proteinExistence type="predicted"/>
<accession>A0ABM9UMK5</accession>
<dbReference type="Proteomes" id="UP000095488">
    <property type="component" value="Unassembled WGS sequence"/>
</dbReference>
<dbReference type="PANTHER" id="PTHR30087:SF1">
    <property type="entry name" value="HYPOTHETICAL CYTOSOLIC PROTEIN"/>
    <property type="match status" value="1"/>
</dbReference>